<evidence type="ECO:0000256" key="1">
    <source>
        <dbReference type="SAM" id="Coils"/>
    </source>
</evidence>
<feature type="transmembrane region" description="Helical" evidence="2">
    <location>
        <begin position="27"/>
        <end position="48"/>
    </location>
</feature>
<feature type="domain" description="Magnesium transporter MgtE intracellular" evidence="3">
    <location>
        <begin position="119"/>
        <end position="198"/>
    </location>
</feature>
<organism evidence="4 5">
    <name type="scientific">Psychrobacillus faecigallinarum</name>
    <dbReference type="NCBI Taxonomy" id="2762235"/>
    <lineage>
        <taxon>Bacteria</taxon>
        <taxon>Bacillati</taxon>
        <taxon>Bacillota</taxon>
        <taxon>Bacilli</taxon>
        <taxon>Bacillales</taxon>
        <taxon>Bacillaceae</taxon>
        <taxon>Psychrobacillus</taxon>
    </lineage>
</organism>
<gene>
    <name evidence="4" type="ORF">H9650_01100</name>
</gene>
<sequence length="199" mass="22470">MAKPNNKKKSVQTMDNEPKKAGLGKKILYLFIIPLLFALALLLTFAQITHINVFEKAKELTSLGQEESIGENKKTNRLEERVVSLQAEIQQKEVQIDKLQAEVDGSEKSQESLLLEQESLLQQIEELKRQNEQSKRDYAEVVSTFEKMSAKTAAPVITNMSDAEALRILASLKPDTVAKIYEKMSPQDAAKYTELMTKQ</sequence>
<feature type="coiled-coil region" evidence="1">
    <location>
        <begin position="75"/>
        <end position="144"/>
    </location>
</feature>
<keyword evidence="1" id="KW-0175">Coiled coil</keyword>
<dbReference type="InterPro" id="IPR038076">
    <property type="entry name" value="MgtE_N_sf"/>
</dbReference>
<keyword evidence="5" id="KW-1185">Reference proteome</keyword>
<dbReference type="InterPro" id="IPR006668">
    <property type="entry name" value="Mg_transptr_MgtE_intracell_dom"/>
</dbReference>
<dbReference type="RefSeq" id="WP_191696386.1">
    <property type="nucleotide sequence ID" value="NZ_JACSQO010000001.1"/>
</dbReference>
<keyword evidence="2" id="KW-0472">Membrane</keyword>
<dbReference type="Proteomes" id="UP000640786">
    <property type="component" value="Unassembled WGS sequence"/>
</dbReference>
<accession>A0ABR8R4H8</accession>
<keyword evidence="2" id="KW-1133">Transmembrane helix</keyword>
<dbReference type="Pfam" id="PF03448">
    <property type="entry name" value="MgtE_N"/>
    <property type="match status" value="1"/>
</dbReference>
<dbReference type="EMBL" id="JACSQO010000001">
    <property type="protein sequence ID" value="MBD7942695.1"/>
    <property type="molecule type" value="Genomic_DNA"/>
</dbReference>
<evidence type="ECO:0000256" key="2">
    <source>
        <dbReference type="SAM" id="Phobius"/>
    </source>
</evidence>
<name>A0ABR8R4H8_9BACI</name>
<dbReference type="SUPFAM" id="SSF158791">
    <property type="entry name" value="MgtE N-terminal domain-like"/>
    <property type="match status" value="1"/>
</dbReference>
<keyword evidence="2" id="KW-0812">Transmembrane</keyword>
<evidence type="ECO:0000313" key="4">
    <source>
        <dbReference type="EMBL" id="MBD7942695.1"/>
    </source>
</evidence>
<reference evidence="4 5" key="1">
    <citation type="submission" date="2020-08" db="EMBL/GenBank/DDBJ databases">
        <title>A Genomic Blueprint of the Chicken Gut Microbiome.</title>
        <authorList>
            <person name="Gilroy R."/>
            <person name="Ravi A."/>
            <person name="Getino M."/>
            <person name="Pursley I."/>
            <person name="Horton D.L."/>
            <person name="Alikhan N.-F."/>
            <person name="Baker D."/>
            <person name="Gharbi K."/>
            <person name="Hall N."/>
            <person name="Watson M."/>
            <person name="Adriaenssens E.M."/>
            <person name="Foster-Nyarko E."/>
            <person name="Jarju S."/>
            <person name="Secka A."/>
            <person name="Antonio M."/>
            <person name="Oren A."/>
            <person name="Chaudhuri R."/>
            <person name="La Ragione R.M."/>
            <person name="Hildebrand F."/>
            <person name="Pallen M.J."/>
        </authorList>
    </citation>
    <scope>NUCLEOTIDE SEQUENCE [LARGE SCALE GENOMIC DNA]</scope>
    <source>
        <strain evidence="4 5">Sa2BUA9</strain>
    </source>
</reference>
<evidence type="ECO:0000313" key="5">
    <source>
        <dbReference type="Proteomes" id="UP000640786"/>
    </source>
</evidence>
<dbReference type="Gene3D" id="1.25.60.10">
    <property type="entry name" value="MgtE N-terminal domain-like"/>
    <property type="match status" value="1"/>
</dbReference>
<evidence type="ECO:0000259" key="3">
    <source>
        <dbReference type="Pfam" id="PF03448"/>
    </source>
</evidence>
<comment type="caution">
    <text evidence="4">The sequence shown here is derived from an EMBL/GenBank/DDBJ whole genome shotgun (WGS) entry which is preliminary data.</text>
</comment>
<protein>
    <recommendedName>
        <fullName evidence="3">Magnesium transporter MgtE intracellular domain-containing protein</fullName>
    </recommendedName>
</protein>
<proteinExistence type="predicted"/>